<keyword evidence="11" id="KW-1185">Reference proteome</keyword>
<evidence type="ECO:0000256" key="2">
    <source>
        <dbReference type="ARBA" id="ARBA00007886"/>
    </source>
</evidence>
<name>A0A7X5C2M8_9BACL</name>
<dbReference type="Pfam" id="PF25198">
    <property type="entry name" value="Spore_GerAC_N"/>
    <property type="match status" value="1"/>
</dbReference>
<dbReference type="RefSeq" id="WP_161699590.1">
    <property type="nucleotide sequence ID" value="NZ_JAAAMU010000007.1"/>
</dbReference>
<gene>
    <name evidence="10" type="ORF">GT003_16220</name>
</gene>
<dbReference type="AlphaFoldDB" id="A0A7X5C2M8"/>
<comment type="subcellular location">
    <subcellularLocation>
        <location evidence="1">Membrane</location>
        <topology evidence="1">Lipid-anchor</topology>
    </subcellularLocation>
</comment>
<dbReference type="InterPro" id="IPR038501">
    <property type="entry name" value="Spore_GerAC_C_sf"/>
</dbReference>
<comment type="similarity">
    <text evidence="2">Belongs to the GerABKC lipoprotein family.</text>
</comment>
<dbReference type="OrthoDB" id="9816067at2"/>
<evidence type="ECO:0000256" key="1">
    <source>
        <dbReference type="ARBA" id="ARBA00004635"/>
    </source>
</evidence>
<accession>A0A7X5C2M8</accession>
<dbReference type="PANTHER" id="PTHR35789">
    <property type="entry name" value="SPORE GERMINATION PROTEIN B3"/>
    <property type="match status" value="1"/>
</dbReference>
<evidence type="ECO:0000313" key="10">
    <source>
        <dbReference type="EMBL" id="NBC70549.1"/>
    </source>
</evidence>
<keyword evidence="3" id="KW-0309">Germination</keyword>
<evidence type="ECO:0000256" key="3">
    <source>
        <dbReference type="ARBA" id="ARBA00022544"/>
    </source>
</evidence>
<dbReference type="InterPro" id="IPR057336">
    <property type="entry name" value="GerAC_N"/>
</dbReference>
<keyword evidence="6" id="KW-0564">Palmitate</keyword>
<protein>
    <recommendedName>
        <fullName evidence="12">Ger(X)C family spore germination protein</fullName>
    </recommendedName>
</protein>
<evidence type="ECO:0008006" key="12">
    <source>
        <dbReference type="Google" id="ProtNLM"/>
    </source>
</evidence>
<reference evidence="10 11" key="1">
    <citation type="submission" date="2020-01" db="EMBL/GenBank/DDBJ databases">
        <title>Paenibacillus soybeanensis sp. nov. isolated from the nodules of soybean (Glycine max(L.) Merr).</title>
        <authorList>
            <person name="Wang H."/>
        </authorList>
    </citation>
    <scope>NUCLEOTIDE SEQUENCE [LARGE SCALE GENOMIC DNA]</scope>
    <source>
        <strain evidence="10 11">DSM 23054</strain>
    </source>
</reference>
<dbReference type="GO" id="GO:0016020">
    <property type="term" value="C:membrane"/>
    <property type="evidence" value="ECO:0007669"/>
    <property type="project" value="UniProtKB-SubCell"/>
</dbReference>
<comment type="caution">
    <text evidence="10">The sequence shown here is derived from an EMBL/GenBank/DDBJ whole genome shotgun (WGS) entry which is preliminary data.</text>
</comment>
<sequence>MKDINELAMVDMASVDIVPGTNRLVAYYQVINPTGSASRQTGPAKASVYTYYVSEESPGRFNEETRKIMSRMLFTQHIQCYVFTERFARTGMVDLFNYLELNPDRRTNVYVVVTDAPIRNIMESFTPLDRVPGRNLRMLMDLQAKSAGFTRKLTQVKDIVAGIPLSRPTVIPMLHYHGKRPASLSDRVEYIQASDPGFEISDGAVFVHAKMVGKIDQSMKKLYFVLNGDARKGVESIVVNGSIVDLELRDIKVKRKWGPSRLRITVHVKLRGLFNEQKKHLSGRNLNEIERSFNEAYKKKAEEFIRFGREKDWDLLGIGDVKQGRGRWRDFDVSIEVKSMAVLIGNTRTPYQ</sequence>
<proteinExistence type="inferred from homology"/>
<feature type="domain" description="Spore germination GerAC-like C-terminal" evidence="8">
    <location>
        <begin position="202"/>
        <end position="337"/>
    </location>
</feature>
<dbReference type="GO" id="GO:0009847">
    <property type="term" value="P:spore germination"/>
    <property type="evidence" value="ECO:0007669"/>
    <property type="project" value="InterPro"/>
</dbReference>
<evidence type="ECO:0000259" key="8">
    <source>
        <dbReference type="Pfam" id="PF05504"/>
    </source>
</evidence>
<dbReference type="EMBL" id="JAAAMU010000007">
    <property type="protein sequence ID" value="NBC70549.1"/>
    <property type="molecule type" value="Genomic_DNA"/>
</dbReference>
<evidence type="ECO:0000256" key="7">
    <source>
        <dbReference type="ARBA" id="ARBA00023288"/>
    </source>
</evidence>
<dbReference type="Proteomes" id="UP000558113">
    <property type="component" value="Unassembled WGS sequence"/>
</dbReference>
<keyword evidence="4" id="KW-0732">Signal</keyword>
<keyword evidence="5" id="KW-0472">Membrane</keyword>
<keyword evidence="7" id="KW-0449">Lipoprotein</keyword>
<dbReference type="Gene3D" id="3.30.300.210">
    <property type="entry name" value="Nutrient germinant receptor protein C, domain 3"/>
    <property type="match status" value="1"/>
</dbReference>
<evidence type="ECO:0000259" key="9">
    <source>
        <dbReference type="Pfam" id="PF25198"/>
    </source>
</evidence>
<feature type="domain" description="Spore germination protein N-terminal" evidence="9">
    <location>
        <begin position="2"/>
        <end position="163"/>
    </location>
</feature>
<dbReference type="InterPro" id="IPR046953">
    <property type="entry name" value="Spore_GerAC-like_C"/>
</dbReference>
<dbReference type="PANTHER" id="PTHR35789:SF1">
    <property type="entry name" value="SPORE GERMINATION PROTEIN B3"/>
    <property type="match status" value="1"/>
</dbReference>
<evidence type="ECO:0000313" key="11">
    <source>
        <dbReference type="Proteomes" id="UP000558113"/>
    </source>
</evidence>
<evidence type="ECO:0000256" key="6">
    <source>
        <dbReference type="ARBA" id="ARBA00023139"/>
    </source>
</evidence>
<organism evidence="10 11">
    <name type="scientific">Paenibacillus sacheonensis</name>
    <dbReference type="NCBI Taxonomy" id="742054"/>
    <lineage>
        <taxon>Bacteria</taxon>
        <taxon>Bacillati</taxon>
        <taxon>Bacillota</taxon>
        <taxon>Bacilli</taxon>
        <taxon>Bacillales</taxon>
        <taxon>Paenibacillaceae</taxon>
        <taxon>Paenibacillus</taxon>
    </lineage>
</organism>
<dbReference type="InterPro" id="IPR008844">
    <property type="entry name" value="Spore_GerAC-like"/>
</dbReference>
<dbReference type="Pfam" id="PF05504">
    <property type="entry name" value="Spore_GerAC"/>
    <property type="match status" value="1"/>
</dbReference>
<evidence type="ECO:0000256" key="4">
    <source>
        <dbReference type="ARBA" id="ARBA00022729"/>
    </source>
</evidence>
<evidence type="ECO:0000256" key="5">
    <source>
        <dbReference type="ARBA" id="ARBA00023136"/>
    </source>
</evidence>